<proteinExistence type="predicted"/>
<keyword evidence="3" id="KW-1185">Reference proteome</keyword>
<evidence type="ECO:0000313" key="2">
    <source>
        <dbReference type="EMBL" id="SAM06320.1"/>
    </source>
</evidence>
<dbReference type="Proteomes" id="UP000078561">
    <property type="component" value="Unassembled WGS sequence"/>
</dbReference>
<dbReference type="EMBL" id="LT554584">
    <property type="protein sequence ID" value="SAM06320.1"/>
    <property type="molecule type" value="Genomic_DNA"/>
</dbReference>
<name>A0A168R993_ABSGL</name>
<feature type="compositionally biased region" description="Basic and acidic residues" evidence="1">
    <location>
        <begin position="59"/>
        <end position="71"/>
    </location>
</feature>
<sequence length="117" mass="13623">MISRIEQDLRTNRTTWTPKIMELLDNRYDHRLTARDITEDLHTGHYQQGTPQLRRPKHIKDPPENIEDSGKQRPTSNRPSYRRLHQVQEKGCPNINGTSFGLSPFLTMSETFGGAFF</sequence>
<feature type="region of interest" description="Disordered" evidence="1">
    <location>
        <begin position="38"/>
        <end position="82"/>
    </location>
</feature>
<dbReference type="AlphaFoldDB" id="A0A168R993"/>
<dbReference type="InParanoid" id="A0A168R993"/>
<reference evidence="2" key="1">
    <citation type="submission" date="2016-04" db="EMBL/GenBank/DDBJ databases">
        <authorList>
            <person name="Evans L.H."/>
            <person name="Alamgir A."/>
            <person name="Owens N."/>
            <person name="Weber N.D."/>
            <person name="Virtaneva K."/>
            <person name="Barbian K."/>
            <person name="Babar A."/>
            <person name="Rosenke K."/>
        </authorList>
    </citation>
    <scope>NUCLEOTIDE SEQUENCE [LARGE SCALE GENOMIC DNA]</scope>
    <source>
        <strain evidence="2">CBS 101.48</strain>
    </source>
</reference>
<accession>A0A168R993</accession>
<organism evidence="2">
    <name type="scientific">Absidia glauca</name>
    <name type="common">Pin mould</name>
    <dbReference type="NCBI Taxonomy" id="4829"/>
    <lineage>
        <taxon>Eukaryota</taxon>
        <taxon>Fungi</taxon>
        <taxon>Fungi incertae sedis</taxon>
        <taxon>Mucoromycota</taxon>
        <taxon>Mucoromycotina</taxon>
        <taxon>Mucoromycetes</taxon>
        <taxon>Mucorales</taxon>
        <taxon>Cunninghamellaceae</taxon>
        <taxon>Absidia</taxon>
    </lineage>
</organism>
<gene>
    <name evidence="2" type="primary">ABSGL_12208.1 scaffold 12718</name>
</gene>
<protein>
    <submittedName>
        <fullName evidence="2">Uncharacterized protein</fullName>
    </submittedName>
</protein>
<evidence type="ECO:0000256" key="1">
    <source>
        <dbReference type="SAM" id="MobiDB-lite"/>
    </source>
</evidence>
<evidence type="ECO:0000313" key="3">
    <source>
        <dbReference type="Proteomes" id="UP000078561"/>
    </source>
</evidence>